<evidence type="ECO:0000256" key="1">
    <source>
        <dbReference type="ARBA" id="ARBA00007102"/>
    </source>
</evidence>
<evidence type="ECO:0000313" key="8">
    <source>
        <dbReference type="EMBL" id="VCU54404.1"/>
    </source>
</evidence>
<comment type="subunit">
    <text evidence="4">Part of the 30S ribosomal subunit.</text>
</comment>
<dbReference type="Pfam" id="PF00338">
    <property type="entry name" value="Ribosomal_S10"/>
    <property type="match status" value="1"/>
</dbReference>
<evidence type="ECO:0000313" key="9">
    <source>
        <dbReference type="Proteomes" id="UP000279841"/>
    </source>
</evidence>
<evidence type="ECO:0000256" key="4">
    <source>
        <dbReference type="HAMAP-Rule" id="MF_00508"/>
    </source>
</evidence>
<dbReference type="Proteomes" id="UP000825379">
    <property type="component" value="Chromosome"/>
</dbReference>
<dbReference type="EMBL" id="AP024270">
    <property type="protein sequence ID" value="BCP66871.1"/>
    <property type="molecule type" value="Genomic_DNA"/>
</dbReference>
<dbReference type="InterPro" id="IPR036838">
    <property type="entry name" value="Ribosomal_uS10_dom_sf"/>
</dbReference>
<dbReference type="GO" id="GO:0005840">
    <property type="term" value="C:ribosome"/>
    <property type="evidence" value="ECO:0007669"/>
    <property type="project" value="UniProtKB-KW"/>
</dbReference>
<evidence type="ECO:0000313" key="10">
    <source>
        <dbReference type="Proteomes" id="UP000596099"/>
    </source>
</evidence>
<evidence type="ECO:0000259" key="5">
    <source>
        <dbReference type="SMART" id="SM01403"/>
    </source>
</evidence>
<comment type="function">
    <text evidence="4">Involved in the binding of tRNA to the ribosomes.</text>
</comment>
<dbReference type="EMBL" id="LR027517">
    <property type="protein sequence ID" value="VCU54404.1"/>
    <property type="molecule type" value="Genomic_DNA"/>
</dbReference>
<dbReference type="SMR" id="A0A1J1EV43"/>
<comment type="similarity">
    <text evidence="1 4">Belongs to the universal ribosomal protein uS10 family.</text>
</comment>
<dbReference type="EMBL" id="AP024926">
    <property type="protein sequence ID" value="BCZ87631.1"/>
    <property type="molecule type" value="Genomic_DNA"/>
</dbReference>
<keyword evidence="2 4" id="KW-0689">Ribosomal protein</keyword>
<dbReference type="GeneID" id="3167932"/>
<dbReference type="NCBIfam" id="TIGR01049">
    <property type="entry name" value="rpsJ_bact"/>
    <property type="match status" value="1"/>
</dbReference>
<dbReference type="SUPFAM" id="SSF54999">
    <property type="entry name" value="Ribosomal protein S10"/>
    <property type="match status" value="1"/>
</dbReference>
<organism evidence="7 11">
    <name type="scientific">Thermus thermophilus</name>
    <dbReference type="NCBI Taxonomy" id="274"/>
    <lineage>
        <taxon>Bacteria</taxon>
        <taxon>Thermotogati</taxon>
        <taxon>Deinococcota</taxon>
        <taxon>Deinococci</taxon>
        <taxon>Thermales</taxon>
        <taxon>Thermaceae</taxon>
        <taxon>Thermus</taxon>
    </lineage>
</organism>
<sequence>MPKIRIKLRGFDHKTLDASAQKIVEAARRSGAQVSGPIPLPTRVRRFTVIRGPFKHKDSREHFELRTHNRLVDIINPNRKTIEQLMTLDLPTGVEIEIKTVGGGR</sequence>
<dbReference type="Gene3D" id="3.30.70.600">
    <property type="entry name" value="Ribosomal protein S10 domain"/>
    <property type="match status" value="1"/>
</dbReference>
<evidence type="ECO:0000256" key="3">
    <source>
        <dbReference type="ARBA" id="ARBA00023274"/>
    </source>
</evidence>
<dbReference type="PROSITE" id="PS00361">
    <property type="entry name" value="RIBOSOMAL_S10"/>
    <property type="match status" value="1"/>
</dbReference>
<gene>
    <name evidence="4 7" type="primary">rpsJ</name>
    <name evidence="7" type="ORF">TthAA11_18130</name>
    <name evidence="6" type="ORF">TthHB5018_18050</name>
    <name evidence="8" type="ORF">TTHN1_02221</name>
</gene>
<dbReference type="OMA" id="VDIEIKM"/>
<dbReference type="FunFam" id="3.30.70.600:FF:000003">
    <property type="entry name" value="30S ribosomal protein S10"/>
    <property type="match status" value="1"/>
</dbReference>
<accession>A0A1J1EV43</accession>
<evidence type="ECO:0000256" key="2">
    <source>
        <dbReference type="ARBA" id="ARBA00022980"/>
    </source>
</evidence>
<dbReference type="Proteomes" id="UP000596099">
    <property type="component" value="Chromosome"/>
</dbReference>
<dbReference type="GO" id="GO:0003735">
    <property type="term" value="F:structural constituent of ribosome"/>
    <property type="evidence" value="ECO:0007669"/>
    <property type="project" value="InterPro"/>
</dbReference>
<dbReference type="GO" id="GO:0006412">
    <property type="term" value="P:translation"/>
    <property type="evidence" value="ECO:0007669"/>
    <property type="project" value="UniProtKB-UniRule"/>
</dbReference>
<dbReference type="GO" id="GO:0000049">
    <property type="term" value="F:tRNA binding"/>
    <property type="evidence" value="ECO:0007669"/>
    <property type="project" value="UniProtKB-UniRule"/>
</dbReference>
<feature type="domain" description="Small ribosomal subunit protein uS10" evidence="5">
    <location>
        <begin position="5"/>
        <end position="99"/>
    </location>
</feature>
<dbReference type="RefSeq" id="WP_008633424.1">
    <property type="nucleotide sequence ID" value="NZ_AP019792.1"/>
</dbReference>
<reference evidence="6" key="2">
    <citation type="journal article" date="2021" name="Microbiol. Resour. Announc.">
        <title>Complete Genome Sequence of Thermus thermophilus Strain HB5018, Isolated from Mine Hot Spring in Japan.</title>
        <authorList>
            <person name="Miyazaki K."/>
            <person name="Moriya T."/>
            <person name="Nemoto N."/>
            <person name="Oshima T."/>
            <person name="Yura K."/>
            <person name="Bessho Y."/>
        </authorList>
    </citation>
    <scope>NUCLEOTIDE SEQUENCE</scope>
    <source>
        <strain evidence="6">HB5018</strain>
    </source>
</reference>
<dbReference type="InterPro" id="IPR018268">
    <property type="entry name" value="Ribosomal_uS10_CS"/>
</dbReference>
<reference evidence="7" key="4">
    <citation type="submission" date="2021-07" db="EMBL/GenBank/DDBJ databases">
        <title>Complete genome sequences of four Thermus thermophilus strains isolated from Arima Hot Spring in Japan.</title>
        <authorList>
            <person name="Tomariguchi N."/>
            <person name="Ueno Y."/>
            <person name="Miyazaki K."/>
        </authorList>
    </citation>
    <scope>NUCLEOTIDE SEQUENCE</scope>
    <source>
        <strain evidence="7">AA1-1</strain>
    </source>
</reference>
<name>A0A1J1EV43_THETH</name>
<reference evidence="8 9" key="1">
    <citation type="submission" date="2018-10" db="EMBL/GenBank/DDBJ databases">
        <authorList>
            <person name="Peiro R."/>
            <person name="Begona"/>
            <person name="Cbmso G."/>
            <person name="Lopez M."/>
            <person name="Gonzalez S."/>
            <person name="Sacristan E."/>
            <person name="Castillo E."/>
        </authorList>
    </citation>
    <scope>NUCLEOTIDE SEQUENCE [LARGE SCALE GENOMIC DNA]</scope>
    <source>
        <strain evidence="8">TTHNAR1</strain>
    </source>
</reference>
<protein>
    <recommendedName>
        <fullName evidence="4">Small ribosomal subunit protein uS10</fullName>
    </recommendedName>
</protein>
<reference evidence="10" key="3">
    <citation type="submission" date="2021-01" db="EMBL/GenBank/DDBJ databases">
        <title>Complete Genome Sequence of Thermus thermophilus Strain HB5018, Isolated from Mine Onsen Hot Spring.</title>
        <authorList>
            <person name="Miyazaki K."/>
            <person name="Moriya T."/>
            <person name="Nemoto N."/>
            <person name="Oshima T."/>
            <person name="Yura K."/>
            <person name="Bessho Y."/>
        </authorList>
    </citation>
    <scope>NUCLEOTIDE SEQUENCE [LARGE SCALE GENOMIC DNA]</scope>
    <source>
        <strain evidence="10">HB5018</strain>
    </source>
</reference>
<evidence type="ECO:0000313" key="6">
    <source>
        <dbReference type="EMBL" id="BCP66871.1"/>
    </source>
</evidence>
<dbReference type="PANTHER" id="PTHR11700">
    <property type="entry name" value="30S RIBOSOMAL PROTEIN S10 FAMILY MEMBER"/>
    <property type="match status" value="1"/>
</dbReference>
<dbReference type="SMART" id="SM01403">
    <property type="entry name" value="Ribosomal_S10"/>
    <property type="match status" value="1"/>
</dbReference>
<dbReference type="GO" id="GO:1990904">
    <property type="term" value="C:ribonucleoprotein complex"/>
    <property type="evidence" value="ECO:0007669"/>
    <property type="project" value="UniProtKB-KW"/>
</dbReference>
<keyword evidence="3 4" id="KW-0687">Ribonucleoprotein</keyword>
<evidence type="ECO:0000313" key="11">
    <source>
        <dbReference type="Proteomes" id="UP000825379"/>
    </source>
</evidence>
<dbReference type="NCBIfam" id="NF001861">
    <property type="entry name" value="PRK00596.1"/>
    <property type="match status" value="1"/>
</dbReference>
<dbReference type="Proteomes" id="UP000279841">
    <property type="component" value="Chromosome"/>
</dbReference>
<proteinExistence type="inferred from homology"/>
<dbReference type="AlphaFoldDB" id="A0A1J1EV43"/>
<dbReference type="HAMAP" id="MF_00508">
    <property type="entry name" value="Ribosomal_uS10"/>
    <property type="match status" value="1"/>
</dbReference>
<dbReference type="InterPro" id="IPR001848">
    <property type="entry name" value="Ribosomal_uS10"/>
</dbReference>
<evidence type="ECO:0000313" key="7">
    <source>
        <dbReference type="EMBL" id="BCZ87631.1"/>
    </source>
</evidence>
<dbReference type="InterPro" id="IPR027486">
    <property type="entry name" value="Ribosomal_uS10_dom"/>
</dbReference>
<dbReference type="PRINTS" id="PR00971">
    <property type="entry name" value="RIBOSOMALS10"/>
</dbReference>